<reference evidence="3 4" key="1">
    <citation type="journal article" date="2019" name="Environ. Microbiol.">
        <title>At the nexus of three kingdoms: the genome of the mycorrhizal fungus Gigaspora margarita provides insights into plant, endobacterial and fungal interactions.</title>
        <authorList>
            <person name="Venice F."/>
            <person name="Ghignone S."/>
            <person name="Salvioli di Fossalunga A."/>
            <person name="Amselem J."/>
            <person name="Novero M."/>
            <person name="Xianan X."/>
            <person name="Sedzielewska Toro K."/>
            <person name="Morin E."/>
            <person name="Lipzen A."/>
            <person name="Grigoriev I.V."/>
            <person name="Henrissat B."/>
            <person name="Martin F.M."/>
            <person name="Bonfante P."/>
        </authorList>
    </citation>
    <scope>NUCLEOTIDE SEQUENCE [LARGE SCALE GENOMIC DNA]</scope>
    <source>
        <strain evidence="3 4">BEG34</strain>
    </source>
</reference>
<dbReference type="EMBL" id="WTPW01000015">
    <property type="protein sequence ID" value="KAF0559880.1"/>
    <property type="molecule type" value="Genomic_DNA"/>
</dbReference>
<dbReference type="GO" id="GO:0005524">
    <property type="term" value="F:ATP binding"/>
    <property type="evidence" value="ECO:0007669"/>
    <property type="project" value="InterPro"/>
</dbReference>
<dbReference type="Gene3D" id="1.10.510.10">
    <property type="entry name" value="Transferase(Phosphotransferase) domain 1"/>
    <property type="match status" value="2"/>
</dbReference>
<evidence type="ECO:0000313" key="3">
    <source>
        <dbReference type="EMBL" id="KAF0559880.1"/>
    </source>
</evidence>
<dbReference type="InterPro" id="IPR011009">
    <property type="entry name" value="Kinase-like_dom_sf"/>
</dbReference>
<evidence type="ECO:0000313" key="4">
    <source>
        <dbReference type="Proteomes" id="UP000439903"/>
    </source>
</evidence>
<sequence length="361" mass="41722">MYEYLTPHADPLIEWLNRAISEQHINFFNYEKFTEISLINNGGFGTIKKALWNQTKLTVALKSIKSDIKIDDKIINDFIKELKTLQKVSFHPNVIQFYGVTKDPKTGLGVILWEISSGKPPFESNTAYQSIIQINNGIRETPVEGTPSQYVDLYERCWAEDPNERPDAESVLETINRIKNPKINSDLINLEDSRELISHIDPLLKDIDVFLIPDKLRLIHRASDDGFGKKIFFKNTKNIERSILILHIRDTNEIIGGYNPLAWRELKGFGSVDSCYETCNNFIFSLKRGNLENSIFSKVKCPKRAIYREKGLGPAFSLDLFMVSDKKGGKTWGCFKSDYERPIRHADEYFQIEDYEVFQYL</sequence>
<dbReference type="PROSITE" id="PS50011">
    <property type="entry name" value="PROTEIN_KINASE_DOM"/>
    <property type="match status" value="1"/>
</dbReference>
<dbReference type="OrthoDB" id="2427621at2759"/>
<protein>
    <submittedName>
        <fullName evidence="3">Kelch-like protein 17</fullName>
    </submittedName>
</protein>
<dbReference type="Pfam" id="PF07714">
    <property type="entry name" value="PK_Tyr_Ser-Thr"/>
    <property type="match status" value="1"/>
</dbReference>
<organism evidence="3 4">
    <name type="scientific">Gigaspora margarita</name>
    <dbReference type="NCBI Taxonomy" id="4874"/>
    <lineage>
        <taxon>Eukaryota</taxon>
        <taxon>Fungi</taxon>
        <taxon>Fungi incertae sedis</taxon>
        <taxon>Mucoromycota</taxon>
        <taxon>Glomeromycotina</taxon>
        <taxon>Glomeromycetes</taxon>
        <taxon>Diversisporales</taxon>
        <taxon>Gigasporaceae</taxon>
        <taxon>Gigaspora</taxon>
    </lineage>
</organism>
<dbReference type="GO" id="GO:0004674">
    <property type="term" value="F:protein serine/threonine kinase activity"/>
    <property type="evidence" value="ECO:0007669"/>
    <property type="project" value="TreeGrafter"/>
</dbReference>
<dbReference type="Pfam" id="PF00069">
    <property type="entry name" value="Pkinase"/>
    <property type="match status" value="1"/>
</dbReference>
<dbReference type="InterPro" id="IPR000719">
    <property type="entry name" value="Prot_kinase_dom"/>
</dbReference>
<dbReference type="PANTHER" id="PTHR44329">
    <property type="entry name" value="SERINE/THREONINE-PROTEIN KINASE TNNI3K-RELATED"/>
    <property type="match status" value="1"/>
</dbReference>
<dbReference type="Pfam" id="PF07534">
    <property type="entry name" value="TLD"/>
    <property type="match status" value="1"/>
</dbReference>
<dbReference type="SUPFAM" id="SSF56112">
    <property type="entry name" value="Protein kinase-like (PK-like)"/>
    <property type="match status" value="1"/>
</dbReference>
<evidence type="ECO:0000259" key="2">
    <source>
        <dbReference type="PROSITE" id="PS51886"/>
    </source>
</evidence>
<dbReference type="InterPro" id="IPR001245">
    <property type="entry name" value="Ser-Thr/Tyr_kinase_cat_dom"/>
</dbReference>
<feature type="domain" description="TLDc" evidence="2">
    <location>
        <begin position="186"/>
        <end position="361"/>
    </location>
</feature>
<accession>A0A8H4B4J6</accession>
<gene>
    <name evidence="3" type="ORF">F8M41_004395</name>
</gene>
<dbReference type="InterPro" id="IPR006571">
    <property type="entry name" value="TLDc_dom"/>
</dbReference>
<name>A0A8H4B4J6_GIGMA</name>
<comment type="caution">
    <text evidence="3">The sequence shown here is derived from an EMBL/GenBank/DDBJ whole genome shotgun (WGS) entry which is preliminary data.</text>
</comment>
<evidence type="ECO:0000259" key="1">
    <source>
        <dbReference type="PROSITE" id="PS50011"/>
    </source>
</evidence>
<keyword evidence="4" id="KW-1185">Reference proteome</keyword>
<feature type="domain" description="Protein kinase" evidence="1">
    <location>
        <begin position="1"/>
        <end position="183"/>
    </location>
</feature>
<proteinExistence type="predicted"/>
<dbReference type="AlphaFoldDB" id="A0A8H4B4J6"/>
<dbReference type="PROSITE" id="PS51886">
    <property type="entry name" value="TLDC"/>
    <property type="match status" value="1"/>
</dbReference>
<dbReference type="Proteomes" id="UP000439903">
    <property type="component" value="Unassembled WGS sequence"/>
</dbReference>
<dbReference type="InterPro" id="IPR051681">
    <property type="entry name" value="Ser/Thr_Kinases-Pseudokinases"/>
</dbReference>